<proteinExistence type="predicted"/>
<evidence type="ECO:0000256" key="1">
    <source>
        <dbReference type="SAM" id="Coils"/>
    </source>
</evidence>
<protein>
    <submittedName>
        <fullName evidence="3">Putative lipocalin</fullName>
    </submittedName>
</protein>
<feature type="signal peptide" evidence="2">
    <location>
        <begin position="1"/>
        <end position="22"/>
    </location>
</feature>
<feature type="chain" id="PRO_5025422505" evidence="2">
    <location>
        <begin position="23"/>
        <end position="353"/>
    </location>
</feature>
<dbReference type="Pfam" id="PF02098">
    <property type="entry name" value="His_binding"/>
    <property type="match status" value="1"/>
</dbReference>
<dbReference type="AlphaFoldDB" id="A0A6B0V8L7"/>
<dbReference type="Gene3D" id="2.40.128.20">
    <property type="match status" value="1"/>
</dbReference>
<dbReference type="InterPro" id="IPR012674">
    <property type="entry name" value="Calycin"/>
</dbReference>
<dbReference type="InterPro" id="IPR002970">
    <property type="entry name" value="Tick_his-bd"/>
</dbReference>
<accession>A0A6B0V8L7</accession>
<dbReference type="GO" id="GO:0043176">
    <property type="term" value="F:amine binding"/>
    <property type="evidence" value="ECO:0007669"/>
    <property type="project" value="InterPro"/>
</dbReference>
<reference evidence="3" key="1">
    <citation type="submission" date="2019-12" db="EMBL/GenBank/DDBJ databases">
        <title>An insight into the sialome of adult female Ixodes ricinus ticks feeding for 6 days.</title>
        <authorList>
            <person name="Perner J."/>
            <person name="Ribeiro J.M.C."/>
        </authorList>
    </citation>
    <scope>NUCLEOTIDE SEQUENCE</scope>
    <source>
        <strain evidence="3">Semi-engorged</strain>
        <tissue evidence="3">Salivary glands</tissue>
    </source>
</reference>
<name>A0A6B0V8L7_IXORI</name>
<dbReference type="EMBL" id="GIFC01016584">
    <property type="protein sequence ID" value="MXU98667.1"/>
    <property type="molecule type" value="Transcribed_RNA"/>
</dbReference>
<keyword evidence="2" id="KW-0732">Signal</keyword>
<evidence type="ECO:0000256" key="2">
    <source>
        <dbReference type="SAM" id="SignalP"/>
    </source>
</evidence>
<evidence type="ECO:0000313" key="3">
    <source>
        <dbReference type="EMBL" id="MXU98667.1"/>
    </source>
</evidence>
<organism evidence="3">
    <name type="scientific">Ixodes ricinus</name>
    <name type="common">Common tick</name>
    <name type="synonym">Acarus ricinus</name>
    <dbReference type="NCBI Taxonomy" id="34613"/>
    <lineage>
        <taxon>Eukaryota</taxon>
        <taxon>Metazoa</taxon>
        <taxon>Ecdysozoa</taxon>
        <taxon>Arthropoda</taxon>
        <taxon>Chelicerata</taxon>
        <taxon>Arachnida</taxon>
        <taxon>Acari</taxon>
        <taxon>Parasitiformes</taxon>
        <taxon>Ixodida</taxon>
        <taxon>Ixodoidea</taxon>
        <taxon>Ixodidae</taxon>
        <taxon>Ixodinae</taxon>
        <taxon>Ixodes</taxon>
    </lineage>
</organism>
<sequence length="353" mass="40845">MGVQYAVLFACVVAAKVWPTTAHWTPSFHWTEKMTIKNPENSPTFNYAELGPLQDAWQVLEETSNYTYFMMFRTHISTYKKCISATANITDKANKTANYTIMSYDTEEKTFENVTVKVRALSQTDYTLENVIRANLKAGRLPSATPVPPGSYTYAEYDNSTCYSRSTPFPDRNDAAKPQRSTLHYDDLNEDILKELFPFPENPQYMDMYVVYNEPQCYVLRSPAAWGGCDLWLRKTELKSIVDDLKDDIIEIEKELTKEHKERLGIYENCTAQDYQIEELRDYVEDGIERWFQDAVWKRISLDCILAFMITCGAPVFRVYNPVTCNISLTGQHVRISQNYHTGFLTARRVVKE</sequence>
<keyword evidence="1" id="KW-0175">Coiled coil</keyword>
<dbReference type="GO" id="GO:0030682">
    <property type="term" value="P:symbiont-mediated perturbation of host defenses"/>
    <property type="evidence" value="ECO:0007669"/>
    <property type="project" value="InterPro"/>
</dbReference>
<feature type="coiled-coil region" evidence="1">
    <location>
        <begin position="235"/>
        <end position="262"/>
    </location>
</feature>
<dbReference type="SUPFAM" id="SSF50814">
    <property type="entry name" value="Lipocalins"/>
    <property type="match status" value="2"/>
</dbReference>